<evidence type="ECO:0000313" key="2">
    <source>
        <dbReference type="Proteomes" id="UP001595976"/>
    </source>
</evidence>
<reference evidence="2" key="1">
    <citation type="journal article" date="2019" name="Int. J. Syst. Evol. Microbiol.">
        <title>The Global Catalogue of Microorganisms (GCM) 10K type strain sequencing project: providing services to taxonomists for standard genome sequencing and annotation.</title>
        <authorList>
            <consortium name="The Broad Institute Genomics Platform"/>
            <consortium name="The Broad Institute Genome Sequencing Center for Infectious Disease"/>
            <person name="Wu L."/>
            <person name="Ma J."/>
        </authorList>
    </citation>
    <scope>NUCLEOTIDE SEQUENCE [LARGE SCALE GENOMIC DNA]</scope>
    <source>
        <strain evidence="2">CGMCC 1.15643</strain>
    </source>
</reference>
<comment type="caution">
    <text evidence="1">The sequence shown here is derived from an EMBL/GenBank/DDBJ whole genome shotgun (WGS) entry which is preliminary data.</text>
</comment>
<keyword evidence="2" id="KW-1185">Reference proteome</keyword>
<gene>
    <name evidence="1" type="ORF">ACFPK2_00230</name>
</gene>
<proteinExistence type="predicted"/>
<protein>
    <recommendedName>
        <fullName evidence="3">Sigma-70 family RNA polymerase sigma factor</fullName>
    </recommendedName>
</protein>
<dbReference type="Proteomes" id="UP001595976">
    <property type="component" value="Unassembled WGS sequence"/>
</dbReference>
<evidence type="ECO:0008006" key="3">
    <source>
        <dbReference type="Google" id="ProtNLM"/>
    </source>
</evidence>
<dbReference type="EMBL" id="JBHSLI010000001">
    <property type="protein sequence ID" value="MFC5291412.1"/>
    <property type="molecule type" value="Genomic_DNA"/>
</dbReference>
<accession>A0ABW0EWY7</accession>
<sequence>MSQAYFIAPDDPHDTEGRRDILEILRATDAANDNEPAVRQAHTDSPRLRGWQEQFKALLIWRRLRDDSEAGACGSTWMAEPGDPAAPTQAEAGKLNDWSPEYLIEKASQGVIWKEVGGRIVPHKGQVEYDAFGRTIRCGALIIAGATGEPIAANDDDKPQPTDDDDKVEVIGGVKRPTERVEEVDDPDDISDDIADIFGRALGSGEDIDRGRRHGDKVRVGEIIGILHRTAKSDKFVVLKEPRNAAGRFRTRKGKLPPPSYTVSPDDRIDSQEMLDRILPLVSADTVMVLDYALRAANLSDIGEIFGKSGKNAERVGKQKLIDACAEFDAALQTAKEEGARRLAA</sequence>
<name>A0ABW0EWY7_9HYPH</name>
<dbReference type="RefSeq" id="WP_260349416.1">
    <property type="nucleotide sequence ID" value="NZ_JAOAOS010000015.1"/>
</dbReference>
<evidence type="ECO:0000313" key="1">
    <source>
        <dbReference type="EMBL" id="MFC5291412.1"/>
    </source>
</evidence>
<organism evidence="1 2">
    <name type="scientific">Bosea minatitlanensis</name>
    <dbReference type="NCBI Taxonomy" id="128782"/>
    <lineage>
        <taxon>Bacteria</taxon>
        <taxon>Pseudomonadati</taxon>
        <taxon>Pseudomonadota</taxon>
        <taxon>Alphaproteobacteria</taxon>
        <taxon>Hyphomicrobiales</taxon>
        <taxon>Boseaceae</taxon>
        <taxon>Bosea</taxon>
    </lineage>
</organism>